<protein>
    <submittedName>
        <fullName evidence="1">Uncharacterized protein</fullName>
    </submittedName>
</protein>
<gene>
    <name evidence="1" type="ORF">D9Q98_005694</name>
</gene>
<comment type="caution">
    <text evidence="1">The sequence shown here is derived from an EMBL/GenBank/DDBJ whole genome shotgun (WGS) entry which is preliminary data.</text>
</comment>
<dbReference type="Proteomes" id="UP001055712">
    <property type="component" value="Unassembled WGS sequence"/>
</dbReference>
<dbReference type="EMBL" id="SIDB01000008">
    <property type="protein sequence ID" value="KAI3429608.1"/>
    <property type="molecule type" value="Genomic_DNA"/>
</dbReference>
<evidence type="ECO:0000313" key="1">
    <source>
        <dbReference type="EMBL" id="KAI3429608.1"/>
    </source>
</evidence>
<dbReference type="AlphaFoldDB" id="A0A9D4YW76"/>
<reference evidence="1" key="1">
    <citation type="journal article" date="2019" name="Plant J.">
        <title>Chlorella vulgaris genome assembly and annotation reveals the molecular basis for metabolic acclimation to high light conditions.</title>
        <authorList>
            <person name="Cecchin M."/>
            <person name="Marcolungo L."/>
            <person name="Rossato M."/>
            <person name="Girolomoni L."/>
            <person name="Cosentino E."/>
            <person name="Cuine S."/>
            <person name="Li-Beisson Y."/>
            <person name="Delledonne M."/>
            <person name="Ballottari M."/>
        </authorList>
    </citation>
    <scope>NUCLEOTIDE SEQUENCE</scope>
    <source>
        <strain evidence="1">211/11P</strain>
    </source>
</reference>
<accession>A0A9D4YW76</accession>
<name>A0A9D4YW76_CHLVU</name>
<reference evidence="1" key="2">
    <citation type="submission" date="2020-11" db="EMBL/GenBank/DDBJ databases">
        <authorList>
            <person name="Cecchin M."/>
            <person name="Marcolungo L."/>
            <person name="Rossato M."/>
            <person name="Girolomoni L."/>
            <person name="Cosentino E."/>
            <person name="Cuine S."/>
            <person name="Li-Beisson Y."/>
            <person name="Delledonne M."/>
            <person name="Ballottari M."/>
        </authorList>
    </citation>
    <scope>NUCLEOTIDE SEQUENCE</scope>
    <source>
        <strain evidence="1">211/11P</strain>
        <tissue evidence="1">Whole cell</tissue>
    </source>
</reference>
<dbReference type="OrthoDB" id="10523166at2759"/>
<sequence length="70" mass="7450">MGVVAQFMAFGGGLVVAAVALKSMDRVLYNLDETREERGKENLLRKQARLRQQSLLAEATAAAAAASPST</sequence>
<keyword evidence="2" id="KW-1185">Reference proteome</keyword>
<evidence type="ECO:0000313" key="2">
    <source>
        <dbReference type="Proteomes" id="UP001055712"/>
    </source>
</evidence>
<organism evidence="1 2">
    <name type="scientific">Chlorella vulgaris</name>
    <name type="common">Green alga</name>
    <dbReference type="NCBI Taxonomy" id="3077"/>
    <lineage>
        <taxon>Eukaryota</taxon>
        <taxon>Viridiplantae</taxon>
        <taxon>Chlorophyta</taxon>
        <taxon>core chlorophytes</taxon>
        <taxon>Trebouxiophyceae</taxon>
        <taxon>Chlorellales</taxon>
        <taxon>Chlorellaceae</taxon>
        <taxon>Chlorella clade</taxon>
        <taxon>Chlorella</taxon>
    </lineage>
</organism>
<proteinExistence type="predicted"/>